<evidence type="ECO:0000256" key="1">
    <source>
        <dbReference type="ARBA" id="ARBA00009083"/>
    </source>
</evidence>
<comment type="subunit">
    <text evidence="5">Part of the 30S ribosomal subunit.</text>
</comment>
<dbReference type="GO" id="GO:0003735">
    <property type="term" value="F:structural constituent of ribosome"/>
    <property type="evidence" value="ECO:0007669"/>
    <property type="project" value="InterPro"/>
</dbReference>
<organism evidence="6">
    <name type="scientific">Blidingia minima</name>
    <dbReference type="NCBI Taxonomy" id="63414"/>
    <lineage>
        <taxon>Eukaryota</taxon>
        <taxon>Viridiplantae</taxon>
        <taxon>Chlorophyta</taxon>
        <taxon>core chlorophytes</taxon>
        <taxon>Ulvophyceae</taxon>
        <taxon>OUU clade</taxon>
        <taxon>Ulvales</taxon>
        <taxon>Ulvaceae</taxon>
        <taxon>Blidingia</taxon>
    </lineage>
</organism>
<keyword evidence="6" id="KW-0934">Plastid</keyword>
<dbReference type="GO" id="GO:0015935">
    <property type="term" value="C:small ribosomal subunit"/>
    <property type="evidence" value="ECO:0007669"/>
    <property type="project" value="TreeGrafter"/>
</dbReference>
<reference evidence="6" key="1">
    <citation type="submission" date="2017-12" db="EMBL/GenBank/DDBJ databases">
        <title>Resolution of core Chlorophyta phylogeny using heterogeneous models with AT-rich chloroplast sequence data.</title>
        <authorList>
            <person name="Fang L."/>
        </authorList>
    </citation>
    <scope>NUCLEOTIDE SEQUENCE</scope>
</reference>
<dbReference type="EMBL" id="MK408749">
    <property type="protein sequence ID" value="QUX32882.1"/>
    <property type="molecule type" value="Genomic_DNA"/>
</dbReference>
<dbReference type="HAMAP" id="MF_00537">
    <property type="entry name" value="Ribosomal_uS14_1"/>
    <property type="match status" value="1"/>
</dbReference>
<dbReference type="EMBL" id="MG721619">
    <property type="protein sequence ID" value="AWX53175.1"/>
    <property type="molecule type" value="Genomic_DNA"/>
</dbReference>
<dbReference type="GO" id="GO:0006412">
    <property type="term" value="P:translation"/>
    <property type="evidence" value="ECO:0007669"/>
    <property type="project" value="UniProtKB-UniRule"/>
</dbReference>
<keyword evidence="5" id="KW-0694">RNA-binding</keyword>
<sequence>MSIEYITTKKVMAKKSMIARQKKRVLMHKLFYTRRLHFKTLLIKSSVNQKFYLSTILQKFPKNSSSVRLNRRCLISGRPKGVNQDFGLSRQVFREMAHQGLLPGVKKASW</sequence>
<comment type="subcellular location">
    <subcellularLocation>
        <location evidence="5">Plastid</location>
        <location evidence="5">Chloroplast</location>
    </subcellularLocation>
</comment>
<name>A0A2Z4MAL1_9CHLO</name>
<dbReference type="InterPro" id="IPR001209">
    <property type="entry name" value="Ribosomal_uS14"/>
</dbReference>
<evidence type="ECO:0000256" key="4">
    <source>
        <dbReference type="ARBA" id="ARBA00035247"/>
    </source>
</evidence>
<keyword evidence="2 5" id="KW-0689">Ribosomal protein</keyword>
<evidence type="ECO:0000313" key="6">
    <source>
        <dbReference type="EMBL" id="AWX53175.1"/>
    </source>
</evidence>
<reference evidence="7" key="2">
    <citation type="submission" date="2019-01" db="EMBL/GenBank/DDBJ databases">
        <title>Complete Chloroplast Genome of Blidingia minima.</title>
        <authorList>
            <person name="Gao D."/>
        </authorList>
    </citation>
    <scope>NUCLEOTIDE SEQUENCE</scope>
</reference>
<evidence type="ECO:0000256" key="3">
    <source>
        <dbReference type="ARBA" id="ARBA00023274"/>
    </source>
</evidence>
<geneLocation type="chloroplast" evidence="6"/>
<dbReference type="InterPro" id="IPR023036">
    <property type="entry name" value="Ribosomal_uS14_bac/plastid"/>
</dbReference>
<dbReference type="PROSITE" id="PS00527">
    <property type="entry name" value="RIBOSOMAL_S14"/>
    <property type="match status" value="1"/>
</dbReference>
<comment type="similarity">
    <text evidence="1 5">Belongs to the universal ribosomal protein uS14 family.</text>
</comment>
<dbReference type="SUPFAM" id="SSF57716">
    <property type="entry name" value="Glucocorticoid receptor-like (DNA-binding domain)"/>
    <property type="match status" value="1"/>
</dbReference>
<evidence type="ECO:0000256" key="2">
    <source>
        <dbReference type="ARBA" id="ARBA00022980"/>
    </source>
</evidence>
<protein>
    <recommendedName>
        <fullName evidence="4 5">Small ribosomal subunit protein uS14c</fullName>
    </recommendedName>
</protein>
<evidence type="ECO:0000256" key="5">
    <source>
        <dbReference type="HAMAP-Rule" id="MF_00537"/>
    </source>
</evidence>
<gene>
    <name evidence="5 6" type="primary">rps14</name>
</gene>
<keyword evidence="6" id="KW-0150">Chloroplast</keyword>
<dbReference type="AlphaFoldDB" id="A0A2Z4MAL1"/>
<dbReference type="Pfam" id="PF00253">
    <property type="entry name" value="Ribosomal_S14"/>
    <property type="match status" value="1"/>
</dbReference>
<evidence type="ECO:0000313" key="7">
    <source>
        <dbReference type="EMBL" id="QUX32882.1"/>
    </source>
</evidence>
<dbReference type="GO" id="GO:0009507">
    <property type="term" value="C:chloroplast"/>
    <property type="evidence" value="ECO:0007669"/>
    <property type="project" value="UniProtKB-SubCell"/>
</dbReference>
<dbReference type="Gene3D" id="1.10.287.1480">
    <property type="match status" value="1"/>
</dbReference>
<accession>A0A2Z4MAL1</accession>
<dbReference type="NCBIfam" id="NF006477">
    <property type="entry name" value="PRK08881.1"/>
    <property type="match status" value="1"/>
</dbReference>
<dbReference type="GO" id="GO:0019843">
    <property type="term" value="F:rRNA binding"/>
    <property type="evidence" value="ECO:0007669"/>
    <property type="project" value="UniProtKB-UniRule"/>
</dbReference>
<dbReference type="PANTHER" id="PTHR19836">
    <property type="entry name" value="30S RIBOSOMAL PROTEIN S14"/>
    <property type="match status" value="1"/>
</dbReference>
<dbReference type="InterPro" id="IPR018271">
    <property type="entry name" value="Ribosomal_uS14_CS"/>
</dbReference>
<proteinExistence type="inferred from homology"/>
<dbReference type="PANTHER" id="PTHR19836:SF19">
    <property type="entry name" value="SMALL RIBOSOMAL SUBUNIT PROTEIN US14M"/>
    <property type="match status" value="1"/>
</dbReference>
<keyword evidence="5" id="KW-0699">rRNA-binding</keyword>
<comment type="function">
    <text evidence="5">Binds 16S rRNA, required for the assembly of 30S particles.</text>
</comment>
<keyword evidence="3 5" id="KW-0687">Ribonucleoprotein</keyword>